<dbReference type="Gene3D" id="1.25.40.10">
    <property type="entry name" value="Tetratricopeptide repeat domain"/>
    <property type="match status" value="1"/>
</dbReference>
<dbReference type="InterPro" id="IPR011990">
    <property type="entry name" value="TPR-like_helical_dom_sf"/>
</dbReference>
<evidence type="ECO:0000313" key="3">
    <source>
        <dbReference type="EMBL" id="GMH29340.1"/>
    </source>
</evidence>
<comment type="similarity">
    <text evidence="2">Belongs to the PPR family. PCMP-E subfamily.</text>
</comment>
<dbReference type="EMBL" id="BSYO01000036">
    <property type="protein sequence ID" value="GMH29340.1"/>
    <property type="molecule type" value="Genomic_DNA"/>
</dbReference>
<accession>A0AAD3Y6K1</accession>
<sequence>MRENRSGEMARMGENKAITEIGEFTRNSVLICIRLRITNAHISRSDNERACSHGGLVEKGLEIFLSMKEKHRIVASKEHYACIVDLLCRSGRVEDAYELVKNMSIEITESIVGSFFSGCKIHGRRDLAKQLAQDLQGMDLERPGGLVTLSNMYAADGEWEEVGSVRKLMKDKGVNKRPGFSSVTKRDGSVECDLGEILDNVNHGSGRS</sequence>
<keyword evidence="1" id="KW-0677">Repeat</keyword>
<dbReference type="Pfam" id="PF12854">
    <property type="entry name" value="PPR_1"/>
    <property type="match status" value="1"/>
</dbReference>
<reference evidence="3" key="1">
    <citation type="submission" date="2023-05" db="EMBL/GenBank/DDBJ databases">
        <title>Nepenthes gracilis genome sequencing.</title>
        <authorList>
            <person name="Fukushima K."/>
        </authorList>
    </citation>
    <scope>NUCLEOTIDE SEQUENCE</scope>
    <source>
        <strain evidence="3">SING2019-196</strain>
    </source>
</reference>
<dbReference type="InterPro" id="IPR002885">
    <property type="entry name" value="PPR_rpt"/>
</dbReference>
<evidence type="ECO:0008006" key="5">
    <source>
        <dbReference type="Google" id="ProtNLM"/>
    </source>
</evidence>
<keyword evidence="4" id="KW-1185">Reference proteome</keyword>
<dbReference type="PANTHER" id="PTHR47926">
    <property type="entry name" value="PENTATRICOPEPTIDE REPEAT-CONTAINING PROTEIN"/>
    <property type="match status" value="1"/>
</dbReference>
<evidence type="ECO:0000256" key="1">
    <source>
        <dbReference type="ARBA" id="ARBA00022737"/>
    </source>
</evidence>
<evidence type="ECO:0000313" key="4">
    <source>
        <dbReference type="Proteomes" id="UP001279734"/>
    </source>
</evidence>
<dbReference type="GO" id="GO:0009451">
    <property type="term" value="P:RNA modification"/>
    <property type="evidence" value="ECO:0007669"/>
    <property type="project" value="InterPro"/>
</dbReference>
<comment type="caution">
    <text evidence="3">The sequence shown here is derived from an EMBL/GenBank/DDBJ whole genome shotgun (WGS) entry which is preliminary data.</text>
</comment>
<gene>
    <name evidence="3" type="ORF">Nepgr_031183</name>
</gene>
<dbReference type="AlphaFoldDB" id="A0AAD3Y6K1"/>
<organism evidence="3 4">
    <name type="scientific">Nepenthes gracilis</name>
    <name type="common">Slender pitcher plant</name>
    <dbReference type="NCBI Taxonomy" id="150966"/>
    <lineage>
        <taxon>Eukaryota</taxon>
        <taxon>Viridiplantae</taxon>
        <taxon>Streptophyta</taxon>
        <taxon>Embryophyta</taxon>
        <taxon>Tracheophyta</taxon>
        <taxon>Spermatophyta</taxon>
        <taxon>Magnoliopsida</taxon>
        <taxon>eudicotyledons</taxon>
        <taxon>Gunneridae</taxon>
        <taxon>Pentapetalae</taxon>
        <taxon>Caryophyllales</taxon>
        <taxon>Nepenthaceae</taxon>
        <taxon>Nepenthes</taxon>
    </lineage>
</organism>
<name>A0AAD3Y6K1_NEPGR</name>
<dbReference type="FunFam" id="1.25.40.10:FF:000797">
    <property type="entry name" value="Pentatricopeptide repeat-containing protein chloroplastic"/>
    <property type="match status" value="1"/>
</dbReference>
<dbReference type="Pfam" id="PF20431">
    <property type="entry name" value="E_motif"/>
    <property type="match status" value="1"/>
</dbReference>
<dbReference type="Pfam" id="PF01535">
    <property type="entry name" value="PPR"/>
    <property type="match status" value="1"/>
</dbReference>
<dbReference type="NCBIfam" id="TIGR00756">
    <property type="entry name" value="PPR"/>
    <property type="match status" value="1"/>
</dbReference>
<dbReference type="PANTHER" id="PTHR47926:SF453">
    <property type="entry name" value="PENTATRICOPEPTIDE REPEAT (PPR) SUPERFAMILY PROTEIN"/>
    <property type="match status" value="1"/>
</dbReference>
<dbReference type="GO" id="GO:0005737">
    <property type="term" value="C:cytoplasm"/>
    <property type="evidence" value="ECO:0007669"/>
    <property type="project" value="UniProtKB-ARBA"/>
</dbReference>
<dbReference type="InterPro" id="IPR046848">
    <property type="entry name" value="E_motif"/>
</dbReference>
<dbReference type="InterPro" id="IPR046960">
    <property type="entry name" value="PPR_At4g14850-like_plant"/>
</dbReference>
<dbReference type="GO" id="GO:0003723">
    <property type="term" value="F:RNA binding"/>
    <property type="evidence" value="ECO:0007669"/>
    <property type="project" value="InterPro"/>
</dbReference>
<proteinExistence type="inferred from homology"/>
<dbReference type="Proteomes" id="UP001279734">
    <property type="component" value="Unassembled WGS sequence"/>
</dbReference>
<protein>
    <recommendedName>
        <fullName evidence="5">Pentatricopeptide repeat-containing protein</fullName>
    </recommendedName>
</protein>
<evidence type="ECO:0000256" key="2">
    <source>
        <dbReference type="ARBA" id="ARBA00061659"/>
    </source>
</evidence>